<proteinExistence type="predicted"/>
<keyword evidence="1" id="KW-0175">Coiled coil</keyword>
<evidence type="ECO:0000256" key="1">
    <source>
        <dbReference type="SAM" id="Coils"/>
    </source>
</evidence>
<dbReference type="EMBL" id="JBFOLJ010000011">
    <property type="protein sequence ID" value="KAL2495314.1"/>
    <property type="molecule type" value="Genomic_DNA"/>
</dbReference>
<comment type="caution">
    <text evidence="3">The sequence shown here is derived from an EMBL/GenBank/DDBJ whole genome shotgun (WGS) entry which is preliminary data.</text>
</comment>
<evidence type="ECO:0000256" key="2">
    <source>
        <dbReference type="SAM" id="MobiDB-lite"/>
    </source>
</evidence>
<keyword evidence="4" id="KW-1185">Reference proteome</keyword>
<evidence type="ECO:0000313" key="4">
    <source>
        <dbReference type="Proteomes" id="UP001604277"/>
    </source>
</evidence>
<dbReference type="Proteomes" id="UP001604277">
    <property type="component" value="Unassembled WGS sequence"/>
</dbReference>
<feature type="compositionally biased region" description="Polar residues" evidence="2">
    <location>
        <begin position="1"/>
        <end position="13"/>
    </location>
</feature>
<feature type="compositionally biased region" description="Low complexity" evidence="2">
    <location>
        <begin position="14"/>
        <end position="23"/>
    </location>
</feature>
<reference evidence="4" key="1">
    <citation type="submission" date="2024-07" db="EMBL/GenBank/DDBJ databases">
        <title>Two chromosome-level genome assemblies of Korean endemic species Abeliophyllum distichum and Forsythia ovata (Oleaceae).</title>
        <authorList>
            <person name="Jang H."/>
        </authorList>
    </citation>
    <scope>NUCLEOTIDE SEQUENCE [LARGE SCALE GENOMIC DNA]</scope>
</reference>
<feature type="coiled-coil region" evidence="1">
    <location>
        <begin position="202"/>
        <end position="229"/>
    </location>
</feature>
<protein>
    <submittedName>
        <fullName evidence="3">Uncharacterized protein</fullName>
    </submittedName>
</protein>
<accession>A0ABD1S568</accession>
<gene>
    <name evidence="3" type="ORF">Fot_39071</name>
</gene>
<evidence type="ECO:0000313" key="3">
    <source>
        <dbReference type="EMBL" id="KAL2495314.1"/>
    </source>
</evidence>
<feature type="region of interest" description="Disordered" evidence="2">
    <location>
        <begin position="1"/>
        <end position="23"/>
    </location>
</feature>
<sequence>MKNDQNVESPARNSNSIVSSYSSGPEVVEDNQFTNEQLLALSLPITTHVIPTDEDVPDDKVYKSKKDLMLELHLLAMKYDFEFRVKKSNKQTYTIVCFEFKWRLRGTKDIAEVFDDPQLRVRCTLNASPEEREEEYVRLFVSGPRREDTILDAYLHEDRADGASGDEEPDDIFKQAGQSSPAATPRAHLRRSRPCCEHGNMLSQILEQIKKLTDQVDNLKMKVDRLEEQRQRSP</sequence>
<feature type="region of interest" description="Disordered" evidence="2">
    <location>
        <begin position="160"/>
        <end position="194"/>
    </location>
</feature>
<organism evidence="3 4">
    <name type="scientific">Forsythia ovata</name>
    <dbReference type="NCBI Taxonomy" id="205694"/>
    <lineage>
        <taxon>Eukaryota</taxon>
        <taxon>Viridiplantae</taxon>
        <taxon>Streptophyta</taxon>
        <taxon>Embryophyta</taxon>
        <taxon>Tracheophyta</taxon>
        <taxon>Spermatophyta</taxon>
        <taxon>Magnoliopsida</taxon>
        <taxon>eudicotyledons</taxon>
        <taxon>Gunneridae</taxon>
        <taxon>Pentapetalae</taxon>
        <taxon>asterids</taxon>
        <taxon>lamiids</taxon>
        <taxon>Lamiales</taxon>
        <taxon>Oleaceae</taxon>
        <taxon>Forsythieae</taxon>
        <taxon>Forsythia</taxon>
    </lineage>
</organism>
<name>A0ABD1S568_9LAMI</name>
<dbReference type="AlphaFoldDB" id="A0ABD1S568"/>